<evidence type="ECO:0000313" key="2">
    <source>
        <dbReference type="Proteomes" id="UP001062846"/>
    </source>
</evidence>
<organism evidence="1 2">
    <name type="scientific">Rhododendron molle</name>
    <name type="common">Chinese azalea</name>
    <name type="synonym">Azalea mollis</name>
    <dbReference type="NCBI Taxonomy" id="49168"/>
    <lineage>
        <taxon>Eukaryota</taxon>
        <taxon>Viridiplantae</taxon>
        <taxon>Streptophyta</taxon>
        <taxon>Embryophyta</taxon>
        <taxon>Tracheophyta</taxon>
        <taxon>Spermatophyta</taxon>
        <taxon>Magnoliopsida</taxon>
        <taxon>eudicotyledons</taxon>
        <taxon>Gunneridae</taxon>
        <taxon>Pentapetalae</taxon>
        <taxon>asterids</taxon>
        <taxon>Ericales</taxon>
        <taxon>Ericaceae</taxon>
        <taxon>Ericoideae</taxon>
        <taxon>Rhodoreae</taxon>
        <taxon>Rhododendron</taxon>
    </lineage>
</organism>
<accession>A0ACC0NBI0</accession>
<keyword evidence="2" id="KW-1185">Reference proteome</keyword>
<reference evidence="1" key="1">
    <citation type="submission" date="2022-02" db="EMBL/GenBank/DDBJ databases">
        <title>Plant Genome Project.</title>
        <authorList>
            <person name="Zhang R.-G."/>
        </authorList>
    </citation>
    <scope>NUCLEOTIDE SEQUENCE</scope>
    <source>
        <strain evidence="1">AT1</strain>
    </source>
</reference>
<sequence length="2807" mass="314326">MRISLELLVSDNASILEHGVEEIDPIFGGNGGLSRQILIGISTSLVRFMAGVHITYYTYYFRFALRLFAWILSRLMGASVRFRIGGWMCLRDVVVKFKKESSTYLSIYPVVVRLRFEQRQQVGSAETAIRVLKLLHEVAVSWECSGKGHQRSAKGVVESVSVGEIRLSLRQSLVKLGVGFISRDPKLQVLICHLQVVLRPSGRSTQKIRSRKSHTSSRGKWRVVANVARYLSASISELVVKMPRATIAVKELRAGISKDGGSRPALFVKLHLLHILGHLGGPWVNYDQASNFNHGGNTSASPTFFALLETNPAPFYCSELILSSEFRHDGEAGVVIKIVDILSGEVMLNLTEELVHRKKFSSDACSHAAEVASSTSKDSRIKQAALLSVKMKKCISMIPEKLYFNLPKLDVKFVHRRHDLVVENNIMGIQVEIIKARSMEEVGESTRLDIQMDFNEIHLLREASISILEILKLGVVSSAYIPSQHNLPIRYESDVKLGDTQCNIILSRLKPWMRLRSSKRKKMVLQDGSSNPGRLHSTESKGIIWSCTVSAPEMTAMLYSLSGSPLYLGCSQSAHLFANNISSTGTSVHMELGELNLHTAGEYEDCVKENLFGVETNTGCIMNITTVSLDWGRKDMESLEKDGPKSKVVLSAEVTGVGVYLTFKRIESLLSTVISFKYLLKLFSASRTKPPPNRGGHPSESSGKGIQCLIFRLDKCSINFSGDMGLENTVIADPKRVNYGSQGGRVIVSVSADGAPRSANIMSTISDECKKLKYCISLDIFQFSTSMDREKQSTQMELERARSIYQEYLDDDRSGAICALFDMQNAKLLRSGGLKEITIRYLFSATDIAIRWEPDVHIALFELVLQVKLLIHNHKFQGFDEIPMENTSSVRVNEQKKETSVETIQYGKQKKKRESIFVVDLEMLSISAEVGDGVDAMVQVQSIFTENASIGVVLEGLVLSFNDARVFKSSRIQISRIPNVSAGSSDAEIGAATSWDWVIQGLDVHICMPYRLQLCAIDDSIEEMLRALKLITAAKTKLAFPMKKDSAKPKQPSSTKFGCVKLCIHKLTIDIEEEPLQGWLDEHYQLMKNEATELSVRLKFLEELISRSRQCSGTAEAKDSAHNGEILFSVGEEIDVRNASTVQKMEEEIYKQSFQSYYQACQNLVPSDGSGACKRGFQSGFKPSTSRTSLLSIYALELDVSLTSIIGGDDGMLEVIQQLDPVSREFNIPFSRLYGSTVLLRMCSLVVQLRNYTLPLFSGSSGSCEGRVVLAQQATCFQPQIYQNVFIGRWRKVRMLRSATGTTPPMKTYLDLPIHFQKTDVAFGVGFEPAFADISYAFTVALRRANLSMRNPNSFDVQPPRKERSLPWWDDMRNYIHGNITLFMSETRWNLLATTDPYEKCDKLQILSCHMEIQQSDGRVYLSVKDFKILLSTLETFLNNCNLKLPIGMSDALLEVPSFTLEVTMEWDCESGNPMNHYLFALPHEGVPREKVFDPFRSTSLSLRWDFSLRPSLPSSEDQSLSSTMRDDAIVNGTTYGKIFRSEYVSTDSATMVVGAHDLVWLIKFWNMNFIPPHKLRTFSRWPRYGIPRVSRSGNLSLERVMTEFMFRIDVTPICIRHMPLHDNDPAKGLKFKMSKLKCELYFGRGKQKYTFECMRDPLDLVYLGVDLNMLKASLSKEDCMSVATAIQISRKNPTYVPMGKATNEKCSYTSGCTEKNSDDGFLLSSDYFLIRRQAAKADPARLSAWQEAGRRNLEMTYIRSEFENENKSNNHTGSDPSDDDYNVVIADNCLRIFVYGLKLLWNFENRDAVCSWIAVISKAFEPPKLSPSRLYAQRKLNEGKQVVNGPEMPQDDSTNPPSINQGGGSPTPMLVATSGSPSSLTQEVKRENSPSGAVVKEDYFALPPANNGSDHDSEEEGTRHFMVNIVEPQFNLHSEDSNGVVQKMKDRTPAAAEAGNETGSFGLAEAGTAGLTAEVVLGYALGLFDPSNSKGRFLLAADSGRVLARSFHSVLHIGYEIIGQALGAGNVHVPECNPEMTWNRKEFSVMLEHVQAHVAPTDVDPGAGLQWLPKIRRSSPNRKRTGALLERVFVPCDMYFRYTRHNGGTTDLKMKPLKELSFNSRNLTATMTSRQYQVMLDVLTNLLFARLPKPRKTSLSYLAEDDEGIEEADEVVPEGVEEVELARINLEQKEREQKMILDDIRKLSSSSDTSGDESLEKEGDLWMITGGRSTMVYMLKKELGSAKNLRKTATASLRMALHNAAQLILMEKEKNKSPSCAMRISVQVNKVIWSMLADGKCFVEAEINDMKYEFDRDFKDIAVARFTVKYFVVRNCLPNAKFDMLLSPWNPPPEWGKKVMLQVDARQGAPKVGNTPFENFQVDIYPLKIHLTETLYHMIWGYLFPEEQQDYQRRQEVWKVSTSSGPKSVKKVSSLAEAFASSSPPTKEPEVSSKPNPFLVPFISGIRKSSLHADSSQTSKLRNRKDNIGGGSTPELRRTSSFDRTWEENVAESVANELVLQVHSSGISPSKSGSLSLEQPDEHTENKSKEMKPIRPGRSSLKAKKVGKRTDDKLSKPRKMRMFHNVKISQVELLVSYEGPPLSITELRLLMDAFHLVDFTGTWGRLFSRVKKHVIWGVLKSVTGMQGKKFKYKGHAQEESSRAAASDIDLNLADSDQGSVEKPGQYQISWARRSSDGAGDGFVTSVKGLFNSQRRKAKALVLRTMRSQTENRSNGEWSENDAEFSPFARQLTITNAKKLIRRHTKKFSSKGQKGVSSQHKELLPSSSRRTTLPESDSSSSGSPPYEDFHE</sequence>
<dbReference type="EMBL" id="CM046393">
    <property type="protein sequence ID" value="KAI8550234.1"/>
    <property type="molecule type" value="Genomic_DNA"/>
</dbReference>
<evidence type="ECO:0000313" key="1">
    <source>
        <dbReference type="EMBL" id="KAI8550234.1"/>
    </source>
</evidence>
<protein>
    <submittedName>
        <fullName evidence="1">Uncharacterized protein</fullName>
    </submittedName>
</protein>
<proteinExistence type="predicted"/>
<gene>
    <name evidence="1" type="ORF">RHMOL_Rhmol06G0088600</name>
</gene>
<comment type="caution">
    <text evidence="1">The sequence shown here is derived from an EMBL/GenBank/DDBJ whole genome shotgun (WGS) entry which is preliminary data.</text>
</comment>
<dbReference type="Proteomes" id="UP001062846">
    <property type="component" value="Chromosome 6"/>
</dbReference>
<name>A0ACC0NBI0_RHOML</name>